<organism evidence="2 3">
    <name type="scientific">Timema podura</name>
    <name type="common">Walking stick</name>
    <dbReference type="NCBI Taxonomy" id="61482"/>
    <lineage>
        <taxon>Eukaryota</taxon>
        <taxon>Metazoa</taxon>
        <taxon>Ecdysozoa</taxon>
        <taxon>Arthropoda</taxon>
        <taxon>Hexapoda</taxon>
        <taxon>Insecta</taxon>
        <taxon>Pterygota</taxon>
        <taxon>Neoptera</taxon>
        <taxon>Polyneoptera</taxon>
        <taxon>Phasmatodea</taxon>
        <taxon>Timematodea</taxon>
        <taxon>Timematoidea</taxon>
        <taxon>Timematidae</taxon>
        <taxon>Timema</taxon>
    </lineage>
</organism>
<feature type="region of interest" description="Disordered" evidence="1">
    <location>
        <begin position="1"/>
        <end position="22"/>
    </location>
</feature>
<protein>
    <submittedName>
        <fullName evidence="2">Uncharacterized protein</fullName>
    </submittedName>
</protein>
<proteinExistence type="predicted"/>
<evidence type="ECO:0000313" key="2">
    <source>
        <dbReference type="EMBL" id="CAG2062244.1"/>
    </source>
</evidence>
<evidence type="ECO:0000313" key="3">
    <source>
        <dbReference type="Proteomes" id="UP001153148"/>
    </source>
</evidence>
<dbReference type="EMBL" id="CAJPIN010019297">
    <property type="protein sequence ID" value="CAG2062244.1"/>
    <property type="molecule type" value="Genomic_DNA"/>
</dbReference>
<accession>A0ABN7P5E8</accession>
<dbReference type="Proteomes" id="UP001153148">
    <property type="component" value="Unassembled WGS sequence"/>
</dbReference>
<evidence type="ECO:0000256" key="1">
    <source>
        <dbReference type="SAM" id="MobiDB-lite"/>
    </source>
</evidence>
<sequence length="76" mass="8152">MSRVPEPEMEDMELIASSDTNPSSLPCRTALAAILAAVLVFCLGEVDALKLNINDKKEESDGDISLEWCDGLLGLS</sequence>
<name>A0ABN7P5E8_TIMPD</name>
<keyword evidence="3" id="KW-1185">Reference proteome</keyword>
<comment type="caution">
    <text evidence="2">The sequence shown here is derived from an EMBL/GenBank/DDBJ whole genome shotgun (WGS) entry which is preliminary data.</text>
</comment>
<gene>
    <name evidence="2" type="ORF">TPAB3V08_LOCUS9196</name>
</gene>
<reference evidence="2" key="1">
    <citation type="submission" date="2021-03" db="EMBL/GenBank/DDBJ databases">
        <authorList>
            <person name="Tran Van P."/>
        </authorList>
    </citation>
    <scope>NUCLEOTIDE SEQUENCE</scope>
</reference>